<reference evidence="1 2" key="2">
    <citation type="submission" date="2024-03" db="EMBL/GenBank/DDBJ databases">
        <title>The Genome Sequence of Enterococcus sp. DIV0727d.</title>
        <authorList>
            <consortium name="The Broad Institute Genomics Platform"/>
            <consortium name="The Broad Institute Microbial Omics Core"/>
            <consortium name="The Broad Institute Genomic Center for Infectious Diseases"/>
            <person name="Earl A."/>
            <person name="Manson A."/>
            <person name="Gilmore M."/>
            <person name="Schwartman J."/>
            <person name="Shea T."/>
            <person name="Abouelleil A."/>
            <person name="Cao P."/>
            <person name="Chapman S."/>
            <person name="Cusick C."/>
            <person name="Young S."/>
            <person name="Neafsey D."/>
            <person name="Nusbaum C."/>
            <person name="Birren B."/>
        </authorList>
    </citation>
    <scope>NUCLEOTIDE SEQUENCE [LARGE SCALE GENOMIC DNA]</scope>
    <source>
        <strain evidence="1 2">12C11_DIV0727</strain>
    </source>
</reference>
<organism evidence="1 2">
    <name type="scientific">Candidatus Enterococcus lemimoniae</name>
    <dbReference type="NCBI Taxonomy" id="1834167"/>
    <lineage>
        <taxon>Bacteria</taxon>
        <taxon>Bacillati</taxon>
        <taxon>Bacillota</taxon>
        <taxon>Bacilli</taxon>
        <taxon>Lactobacillales</taxon>
        <taxon>Enterococcaceae</taxon>
        <taxon>Enterococcus</taxon>
    </lineage>
</organism>
<accession>A0ABZ2TDH0</accession>
<gene>
    <name evidence="1" type="ORF">A5866_002623</name>
</gene>
<reference evidence="2" key="1">
    <citation type="submission" date="2017-05" db="EMBL/GenBank/DDBJ databases">
        <title>The Genome Sequence of EEnterococcus faecalis 9F2_4866.</title>
        <authorList>
            <consortium name="The Broad Institute Genomics Platform"/>
            <consortium name="The Broad Institute Genomic Center for Infectious Diseases"/>
            <person name="Earl A."/>
            <person name="Manson A."/>
            <person name="Schwartman J."/>
            <person name="Gilmore M."/>
            <person name="Abouelleil A."/>
            <person name="Cao P."/>
            <person name="Chapman S."/>
            <person name="Cusick C."/>
            <person name="Shea T."/>
            <person name="Young S."/>
            <person name="Neafsey D."/>
            <person name="Nusbaum C."/>
            <person name="Birren B."/>
        </authorList>
    </citation>
    <scope>NUCLEOTIDE SEQUENCE [LARGE SCALE GENOMIC DNA]</scope>
    <source>
        <strain evidence="2">12C11_DIV0727</strain>
    </source>
</reference>
<evidence type="ECO:0000313" key="1">
    <source>
        <dbReference type="EMBL" id="WYJ87527.1"/>
    </source>
</evidence>
<sequence length="51" mass="5899">MTNKKSLFKIGLSLTILGFAIAMIGFALSGGQVDKYKFEEHSWYRTFYFEL</sequence>
<evidence type="ECO:0000313" key="2">
    <source>
        <dbReference type="Proteomes" id="UP000195080"/>
    </source>
</evidence>
<proteinExistence type="predicted"/>
<keyword evidence="2" id="KW-1185">Reference proteome</keyword>
<dbReference type="EMBL" id="CP147248">
    <property type="protein sequence ID" value="WYJ87527.1"/>
    <property type="molecule type" value="Genomic_DNA"/>
</dbReference>
<dbReference type="Proteomes" id="UP000195080">
    <property type="component" value="Chromosome"/>
</dbReference>
<name>A0ABZ2TDH0_9ENTE</name>
<protein>
    <submittedName>
        <fullName evidence="1">Uncharacterized protein</fullName>
    </submittedName>
</protein>
<dbReference type="RefSeq" id="WP_176271356.1">
    <property type="nucleotide sequence ID" value="NZ_CP147248.1"/>
</dbReference>